<accession>A0A4R1YLK8</accession>
<keyword evidence="1" id="KW-0472">Membrane</keyword>
<evidence type="ECO:0000256" key="1">
    <source>
        <dbReference type="SAM" id="Phobius"/>
    </source>
</evidence>
<feature type="transmembrane region" description="Helical" evidence="1">
    <location>
        <begin position="6"/>
        <end position="23"/>
    </location>
</feature>
<dbReference type="CDD" id="cd12797">
    <property type="entry name" value="M23_peptidase"/>
    <property type="match status" value="1"/>
</dbReference>
<dbReference type="OrthoDB" id="5489603at2"/>
<comment type="caution">
    <text evidence="3">The sequence shown here is derived from an EMBL/GenBank/DDBJ whole genome shotgun (WGS) entry which is preliminary data.</text>
</comment>
<dbReference type="PANTHER" id="PTHR21666:SF270">
    <property type="entry name" value="MUREIN HYDROLASE ACTIVATOR ENVC"/>
    <property type="match status" value="1"/>
</dbReference>
<name>A0A4R1YLK8_9RHOB</name>
<dbReference type="Gene3D" id="2.70.70.10">
    <property type="entry name" value="Glucose Permease (Domain IIA)"/>
    <property type="match status" value="1"/>
</dbReference>
<dbReference type="Pfam" id="PF01551">
    <property type="entry name" value="Peptidase_M23"/>
    <property type="match status" value="1"/>
</dbReference>
<feature type="transmembrane region" description="Helical" evidence="1">
    <location>
        <begin position="86"/>
        <end position="104"/>
    </location>
</feature>
<dbReference type="RefSeq" id="WP_132696353.1">
    <property type="nucleotide sequence ID" value="NZ_SLVM01000027.1"/>
</dbReference>
<feature type="transmembrane region" description="Helical" evidence="1">
    <location>
        <begin position="30"/>
        <end position="50"/>
    </location>
</feature>
<dbReference type="SUPFAM" id="SSF51261">
    <property type="entry name" value="Duplicated hybrid motif"/>
    <property type="match status" value="1"/>
</dbReference>
<keyword evidence="4" id="KW-1185">Reference proteome</keyword>
<gene>
    <name evidence="3" type="ORF">EV216_12721</name>
</gene>
<dbReference type="InterPro" id="IPR011055">
    <property type="entry name" value="Dup_hybrid_motif"/>
</dbReference>
<dbReference type="Proteomes" id="UP000295277">
    <property type="component" value="Unassembled WGS sequence"/>
</dbReference>
<dbReference type="InterPro" id="IPR050570">
    <property type="entry name" value="Cell_wall_metabolism_enzyme"/>
</dbReference>
<dbReference type="InterPro" id="IPR016047">
    <property type="entry name" value="M23ase_b-sheet_dom"/>
</dbReference>
<dbReference type="PANTHER" id="PTHR21666">
    <property type="entry name" value="PEPTIDASE-RELATED"/>
    <property type="match status" value="1"/>
</dbReference>
<reference evidence="3 4" key="1">
    <citation type="submission" date="2019-03" db="EMBL/GenBank/DDBJ databases">
        <title>Genomic Encyclopedia of Type Strains, Phase IV (KMG-IV): sequencing the most valuable type-strain genomes for metagenomic binning, comparative biology and taxonomic classification.</title>
        <authorList>
            <person name="Goeker M."/>
        </authorList>
    </citation>
    <scope>NUCLEOTIDE SEQUENCE [LARGE SCALE GENOMIC DNA]</scope>
    <source>
        <strain evidence="3 4">DSM 21153</strain>
    </source>
</reference>
<keyword evidence="1" id="KW-0812">Transmembrane</keyword>
<dbReference type="GO" id="GO:0004222">
    <property type="term" value="F:metalloendopeptidase activity"/>
    <property type="evidence" value="ECO:0007669"/>
    <property type="project" value="TreeGrafter"/>
</dbReference>
<evidence type="ECO:0000313" key="3">
    <source>
        <dbReference type="EMBL" id="TCM78080.1"/>
    </source>
</evidence>
<evidence type="ECO:0000259" key="2">
    <source>
        <dbReference type="Pfam" id="PF01551"/>
    </source>
</evidence>
<evidence type="ECO:0000313" key="4">
    <source>
        <dbReference type="Proteomes" id="UP000295277"/>
    </source>
</evidence>
<dbReference type="AlphaFoldDB" id="A0A4R1YLK8"/>
<dbReference type="EMBL" id="SLVM01000027">
    <property type="protein sequence ID" value="TCM78080.1"/>
    <property type="molecule type" value="Genomic_DNA"/>
</dbReference>
<protein>
    <submittedName>
        <fullName evidence="3">Peptidase M23-like protein</fullName>
    </submittedName>
</protein>
<sequence length="324" mass="34455">MIVIYILQTLLPLTLVLWMALLPPRNLVGFWLLSVAAALLILMVALQGVWVFPPWWVPYLLALSLVAAVTLHLIRAQGRPILPTSRVGYLPVAVLVAIAAWSGAQSWAAISARQIPQGQAIDLGWPLAPGIYLVANGGASPSINAHAALIDPSHPLHAGFGGSGYGVDLIAVNRWGIRTAGIQPSEPSAYAIFGTPVLAPCAGEVVMAVDDRPDMTVPLVDDGYPAGNHVLLRCAGIDILLGHFRQGSVQVATGDIIAVGQQIGEVGNSGETGEPHLHIHAQLPGTPERPFSGTPVPIRFEGRFLVRNDIVDLTLPRHRNSPDR</sequence>
<proteinExistence type="predicted"/>
<organism evidence="3 4">
    <name type="scientific">Rhodovulum steppense</name>
    <dbReference type="NCBI Taxonomy" id="540251"/>
    <lineage>
        <taxon>Bacteria</taxon>
        <taxon>Pseudomonadati</taxon>
        <taxon>Pseudomonadota</taxon>
        <taxon>Alphaproteobacteria</taxon>
        <taxon>Rhodobacterales</taxon>
        <taxon>Paracoccaceae</taxon>
        <taxon>Rhodovulum</taxon>
    </lineage>
</organism>
<feature type="domain" description="M23ase beta-sheet core" evidence="2">
    <location>
        <begin position="194"/>
        <end position="285"/>
    </location>
</feature>
<feature type="transmembrane region" description="Helical" evidence="1">
    <location>
        <begin position="56"/>
        <end position="74"/>
    </location>
</feature>
<keyword evidence="1" id="KW-1133">Transmembrane helix</keyword>